<name>A0AAQ3KIU7_9LILI</name>
<evidence type="ECO:0000256" key="6">
    <source>
        <dbReference type="ARBA" id="ARBA00022837"/>
    </source>
</evidence>
<organism evidence="14 15">
    <name type="scientific">Canna indica</name>
    <name type="common">Indian-shot</name>
    <dbReference type="NCBI Taxonomy" id="4628"/>
    <lineage>
        <taxon>Eukaryota</taxon>
        <taxon>Viridiplantae</taxon>
        <taxon>Streptophyta</taxon>
        <taxon>Embryophyta</taxon>
        <taxon>Tracheophyta</taxon>
        <taxon>Spermatophyta</taxon>
        <taxon>Magnoliopsida</taxon>
        <taxon>Liliopsida</taxon>
        <taxon>Zingiberales</taxon>
        <taxon>Cannaceae</taxon>
        <taxon>Canna</taxon>
    </lineage>
</organism>
<dbReference type="Pfam" id="PF14368">
    <property type="entry name" value="LTP_2"/>
    <property type="match status" value="1"/>
</dbReference>
<reference evidence="14 15" key="1">
    <citation type="submission" date="2023-10" db="EMBL/GenBank/DDBJ databases">
        <title>Chromosome-scale genome assembly provides insights into flower coloration mechanisms of Canna indica.</title>
        <authorList>
            <person name="Li C."/>
        </authorList>
    </citation>
    <scope>NUCLEOTIDE SEQUENCE [LARGE SCALE GENOMIC DNA]</scope>
    <source>
        <tissue evidence="14">Flower</tissue>
    </source>
</reference>
<keyword evidence="8" id="KW-0408">Iron</keyword>
<dbReference type="GO" id="GO:0006979">
    <property type="term" value="P:response to oxidative stress"/>
    <property type="evidence" value="ECO:0007669"/>
    <property type="project" value="InterPro"/>
</dbReference>
<feature type="binding site" evidence="10">
    <location>
        <position position="131"/>
    </location>
    <ligand>
        <name>Ca(2+)</name>
        <dbReference type="ChEBI" id="CHEBI:29108"/>
        <label>2</label>
    </ligand>
</feature>
<keyword evidence="7" id="KW-0560">Oxidoreductase</keyword>
<evidence type="ECO:0000256" key="3">
    <source>
        <dbReference type="ARBA" id="ARBA00022559"/>
    </source>
</evidence>
<dbReference type="Gene3D" id="1.10.420.10">
    <property type="entry name" value="Peroxidase, domain 2"/>
    <property type="match status" value="1"/>
</dbReference>
<dbReference type="AlphaFoldDB" id="A0AAQ3KIU7"/>
<evidence type="ECO:0000256" key="5">
    <source>
        <dbReference type="ARBA" id="ARBA00022723"/>
    </source>
</evidence>
<dbReference type="GO" id="GO:0020037">
    <property type="term" value="F:heme binding"/>
    <property type="evidence" value="ECO:0007669"/>
    <property type="project" value="InterPro"/>
</dbReference>
<dbReference type="Proteomes" id="UP001327560">
    <property type="component" value="Chromosome 5"/>
</dbReference>
<accession>A0AAQ3KIU7</accession>
<dbReference type="SUPFAM" id="SSF48113">
    <property type="entry name" value="Heme-dependent peroxidases"/>
    <property type="match status" value="1"/>
</dbReference>
<comment type="cofactor">
    <cofactor evidence="10">
        <name>Ca(2+)</name>
        <dbReference type="ChEBI" id="CHEBI:29108"/>
    </cofactor>
    <text evidence="10">Binds 2 calcium ions per subunit.</text>
</comment>
<keyword evidence="15" id="KW-1185">Reference proteome</keyword>
<dbReference type="InterPro" id="IPR000823">
    <property type="entry name" value="Peroxidase_pln"/>
</dbReference>
<proteinExistence type="inferred from homology"/>
<sequence>MAVDVAVGAHHQAASPAPAVDCSSALLGLSDCLTFVEEGSAEVKPQKGCCAGQKKVVKGWHAVVLPGSPSASPGARTFGRSQCRFFSGRLVNFNSTGSPDPTLNTTYLATLQKNCPQGGKGNTLNSLDPTTSDIFDKNYFTNLQTNEGLLQSDQRVALGL</sequence>
<dbReference type="Pfam" id="PF00141">
    <property type="entry name" value="peroxidase"/>
    <property type="match status" value="1"/>
</dbReference>
<keyword evidence="11" id="KW-1015">Disulfide bond</keyword>
<dbReference type="InterPro" id="IPR002016">
    <property type="entry name" value="Haem_peroxidase"/>
</dbReference>
<keyword evidence="6 10" id="KW-0106">Calcium</keyword>
<evidence type="ECO:0000256" key="12">
    <source>
        <dbReference type="RuleBase" id="RU004241"/>
    </source>
</evidence>
<evidence type="ECO:0000256" key="7">
    <source>
        <dbReference type="ARBA" id="ARBA00023002"/>
    </source>
</evidence>
<evidence type="ECO:0000313" key="15">
    <source>
        <dbReference type="Proteomes" id="UP001327560"/>
    </source>
</evidence>
<dbReference type="PRINTS" id="PR00461">
    <property type="entry name" value="PLPEROXIDASE"/>
</dbReference>
<comment type="catalytic activity">
    <reaction evidence="1">
        <text>2 a phenolic donor + H2O2 = 2 a phenolic radical donor + 2 H2O</text>
        <dbReference type="Rhea" id="RHEA:56136"/>
        <dbReference type="ChEBI" id="CHEBI:15377"/>
        <dbReference type="ChEBI" id="CHEBI:16240"/>
        <dbReference type="ChEBI" id="CHEBI:139520"/>
        <dbReference type="ChEBI" id="CHEBI:139521"/>
        <dbReference type="EC" id="1.11.1.7"/>
    </reaction>
</comment>
<protein>
    <submittedName>
        <fullName evidence="14">Peroxidase A2-like</fullName>
    </submittedName>
</protein>
<feature type="binding site" evidence="10">
    <location>
        <position position="136"/>
    </location>
    <ligand>
        <name>Ca(2+)</name>
        <dbReference type="ChEBI" id="CHEBI:29108"/>
        <label>2</label>
    </ligand>
</feature>
<keyword evidence="5 10" id="KW-0479">Metal-binding</keyword>
<evidence type="ECO:0000256" key="10">
    <source>
        <dbReference type="PIRSR" id="PIRSR600823-3"/>
    </source>
</evidence>
<dbReference type="PANTHER" id="PTHR31517:SF48">
    <property type="entry name" value="PEROXIDASE 16-RELATED"/>
    <property type="match status" value="1"/>
</dbReference>
<keyword evidence="9" id="KW-0376">Hydrogen peroxide</keyword>
<gene>
    <name evidence="14" type="ORF">Cni_G18147</name>
</gene>
<feature type="binding site" evidence="10">
    <location>
        <position position="128"/>
    </location>
    <ligand>
        <name>Ca(2+)</name>
        <dbReference type="ChEBI" id="CHEBI:29108"/>
        <label>2</label>
    </ligand>
</feature>
<dbReference type="InterPro" id="IPR010255">
    <property type="entry name" value="Haem_peroxidase_sf"/>
</dbReference>
<feature type="disulfide bond" evidence="11">
    <location>
        <begin position="83"/>
        <end position="115"/>
    </location>
</feature>
<evidence type="ECO:0000256" key="11">
    <source>
        <dbReference type="PIRSR" id="PIRSR600823-5"/>
    </source>
</evidence>
<evidence type="ECO:0000256" key="1">
    <source>
        <dbReference type="ARBA" id="ARBA00000189"/>
    </source>
</evidence>
<evidence type="ECO:0000259" key="13">
    <source>
        <dbReference type="PROSITE" id="PS50873"/>
    </source>
</evidence>
<evidence type="ECO:0000313" key="14">
    <source>
        <dbReference type="EMBL" id="WOL09394.1"/>
    </source>
</evidence>
<dbReference type="GO" id="GO:0042744">
    <property type="term" value="P:hydrogen peroxide catabolic process"/>
    <property type="evidence" value="ECO:0007669"/>
    <property type="project" value="UniProtKB-KW"/>
</dbReference>
<feature type="domain" description="Plant heme peroxidase family profile" evidence="13">
    <location>
        <begin position="57"/>
        <end position="160"/>
    </location>
</feature>
<dbReference type="GO" id="GO:0046872">
    <property type="term" value="F:metal ion binding"/>
    <property type="evidence" value="ECO:0007669"/>
    <property type="project" value="UniProtKB-KW"/>
</dbReference>
<comment type="similarity">
    <text evidence="12">Belongs to the peroxidase family.</text>
</comment>
<dbReference type="InterPro" id="IPR036312">
    <property type="entry name" value="Bifun_inhib/LTP/seed_sf"/>
</dbReference>
<dbReference type="SUPFAM" id="SSF47699">
    <property type="entry name" value="Bifunctional inhibitor/lipid-transfer protein/seed storage 2S albumin"/>
    <property type="match status" value="1"/>
</dbReference>
<comment type="cofactor">
    <cofactor evidence="2">
        <name>heme b</name>
        <dbReference type="ChEBI" id="CHEBI:60344"/>
    </cofactor>
</comment>
<dbReference type="EMBL" id="CP136894">
    <property type="protein sequence ID" value="WOL09394.1"/>
    <property type="molecule type" value="Genomic_DNA"/>
</dbReference>
<evidence type="ECO:0000256" key="4">
    <source>
        <dbReference type="ARBA" id="ARBA00022617"/>
    </source>
</evidence>
<feature type="binding site" evidence="10">
    <location>
        <position position="77"/>
    </location>
    <ligand>
        <name>Ca(2+)</name>
        <dbReference type="ChEBI" id="CHEBI:29108"/>
        <label>2</label>
    </ligand>
</feature>
<dbReference type="InterPro" id="IPR016140">
    <property type="entry name" value="Bifunc_inhib/LTP/seed_store"/>
</dbReference>
<dbReference type="PROSITE" id="PS50873">
    <property type="entry name" value="PEROXIDASE_4"/>
    <property type="match status" value="1"/>
</dbReference>
<evidence type="ECO:0000256" key="2">
    <source>
        <dbReference type="ARBA" id="ARBA00001970"/>
    </source>
</evidence>
<evidence type="ECO:0000256" key="8">
    <source>
        <dbReference type="ARBA" id="ARBA00023004"/>
    </source>
</evidence>
<dbReference type="GO" id="GO:0140825">
    <property type="term" value="F:lactoperoxidase activity"/>
    <property type="evidence" value="ECO:0007669"/>
    <property type="project" value="UniProtKB-EC"/>
</dbReference>
<dbReference type="PANTHER" id="PTHR31517">
    <property type="match status" value="1"/>
</dbReference>
<keyword evidence="4" id="KW-0349">Heme</keyword>
<keyword evidence="3 14" id="KW-0575">Peroxidase</keyword>
<evidence type="ECO:0000256" key="9">
    <source>
        <dbReference type="ARBA" id="ARBA00023324"/>
    </source>
</evidence>